<dbReference type="EMBL" id="MTKT01001838">
    <property type="protein sequence ID" value="OWM83562.1"/>
    <property type="molecule type" value="Genomic_DNA"/>
</dbReference>
<evidence type="ECO:0000313" key="2">
    <source>
        <dbReference type="Proteomes" id="UP000197138"/>
    </source>
</evidence>
<organism evidence="1 2">
    <name type="scientific">Punica granatum</name>
    <name type="common">Pomegranate</name>
    <dbReference type="NCBI Taxonomy" id="22663"/>
    <lineage>
        <taxon>Eukaryota</taxon>
        <taxon>Viridiplantae</taxon>
        <taxon>Streptophyta</taxon>
        <taxon>Embryophyta</taxon>
        <taxon>Tracheophyta</taxon>
        <taxon>Spermatophyta</taxon>
        <taxon>Magnoliopsida</taxon>
        <taxon>eudicotyledons</taxon>
        <taxon>Gunneridae</taxon>
        <taxon>Pentapetalae</taxon>
        <taxon>rosids</taxon>
        <taxon>malvids</taxon>
        <taxon>Myrtales</taxon>
        <taxon>Lythraceae</taxon>
        <taxon>Punica</taxon>
    </lineage>
</organism>
<dbReference type="AlphaFoldDB" id="A0A218XGV2"/>
<sequence length="110" mass="11832">MDLPTLLVDLFLRNGEKLLSMHLQLVIKPGTRSIFESTAITSPATVAATLPPDVEGGTGQVRRATSATPIFSRLTPPPLNICLLYRETLPPCLFISNALLFTPVSSPSSQ</sequence>
<dbReference type="Proteomes" id="UP000197138">
    <property type="component" value="Unassembled WGS sequence"/>
</dbReference>
<protein>
    <submittedName>
        <fullName evidence="1">Uncharacterized protein</fullName>
    </submittedName>
</protein>
<name>A0A218XGV2_PUNGR</name>
<evidence type="ECO:0000313" key="1">
    <source>
        <dbReference type="EMBL" id="OWM83562.1"/>
    </source>
</evidence>
<reference evidence="2" key="1">
    <citation type="journal article" date="2017" name="Plant J.">
        <title>The pomegranate (Punica granatum L.) genome and the genomics of punicalagin biosynthesis.</title>
        <authorList>
            <person name="Qin G."/>
            <person name="Xu C."/>
            <person name="Ming R."/>
            <person name="Tang H."/>
            <person name="Guyot R."/>
            <person name="Kramer E.M."/>
            <person name="Hu Y."/>
            <person name="Yi X."/>
            <person name="Qi Y."/>
            <person name="Xu X."/>
            <person name="Gao Z."/>
            <person name="Pan H."/>
            <person name="Jian J."/>
            <person name="Tian Y."/>
            <person name="Yue Z."/>
            <person name="Xu Y."/>
        </authorList>
    </citation>
    <scope>NUCLEOTIDE SEQUENCE [LARGE SCALE GENOMIC DNA]</scope>
    <source>
        <strain evidence="2">cv. Dabenzi</strain>
    </source>
</reference>
<comment type="caution">
    <text evidence="1">The sequence shown here is derived from an EMBL/GenBank/DDBJ whole genome shotgun (WGS) entry which is preliminary data.</text>
</comment>
<proteinExistence type="predicted"/>
<gene>
    <name evidence="1" type="ORF">CDL15_Pgr009123</name>
</gene>
<accession>A0A218XGV2</accession>